<evidence type="ECO:0000256" key="9">
    <source>
        <dbReference type="PROSITE-ProRule" id="PRU00175"/>
    </source>
</evidence>
<reference evidence="12" key="5">
    <citation type="submission" date="2025-09" db="UniProtKB">
        <authorList>
            <consortium name="Ensembl"/>
        </authorList>
    </citation>
    <scope>IDENTIFICATION</scope>
</reference>
<accession>A0A4W3KCY8</accession>
<dbReference type="GO" id="GO:0061630">
    <property type="term" value="F:ubiquitin protein ligase activity"/>
    <property type="evidence" value="ECO:0007669"/>
    <property type="project" value="UniProtKB-EC"/>
</dbReference>
<evidence type="ECO:0000313" key="12">
    <source>
        <dbReference type="Ensembl" id="ENSCMIP00000043325.1"/>
    </source>
</evidence>
<feature type="region of interest" description="Disordered" evidence="10">
    <location>
        <begin position="320"/>
        <end position="343"/>
    </location>
</feature>
<dbReference type="CTD" id="9867"/>
<dbReference type="SMART" id="SM00184">
    <property type="entry name" value="RING"/>
    <property type="match status" value="1"/>
</dbReference>
<keyword evidence="8" id="KW-0862">Zinc</keyword>
<dbReference type="Gene3D" id="3.30.40.10">
    <property type="entry name" value="Zinc/RING finger domain, C3HC4 (zinc finger)"/>
    <property type="match status" value="1"/>
</dbReference>
<dbReference type="PROSITE" id="PS50089">
    <property type="entry name" value="ZF_RING_2"/>
    <property type="match status" value="1"/>
</dbReference>
<dbReference type="SUPFAM" id="SSF57850">
    <property type="entry name" value="RING/U-box"/>
    <property type="match status" value="1"/>
</dbReference>
<evidence type="ECO:0000256" key="2">
    <source>
        <dbReference type="ARBA" id="ARBA00012483"/>
    </source>
</evidence>
<reference evidence="13" key="2">
    <citation type="journal article" date="2007" name="PLoS Biol.">
        <title>Survey sequencing and comparative analysis of the elephant shark (Callorhinchus milii) genome.</title>
        <authorList>
            <person name="Venkatesh B."/>
            <person name="Kirkness E.F."/>
            <person name="Loh Y.H."/>
            <person name="Halpern A.L."/>
            <person name="Lee A.P."/>
            <person name="Johnson J."/>
            <person name="Dandona N."/>
            <person name="Viswanathan L.D."/>
            <person name="Tay A."/>
            <person name="Venter J.C."/>
            <person name="Strausberg R.L."/>
            <person name="Brenner S."/>
        </authorList>
    </citation>
    <scope>NUCLEOTIDE SEQUENCE [LARGE SCALE GENOMIC DNA]</scope>
</reference>
<dbReference type="PANTHER" id="PTHR45931:SF3">
    <property type="entry name" value="RING ZINC FINGER-CONTAINING PROTEIN"/>
    <property type="match status" value="1"/>
</dbReference>
<dbReference type="AlphaFoldDB" id="A0A4W3KCY8"/>
<feature type="domain" description="RING-type" evidence="11">
    <location>
        <begin position="663"/>
        <end position="704"/>
    </location>
</feature>
<evidence type="ECO:0000256" key="5">
    <source>
        <dbReference type="ARBA" id="ARBA00022723"/>
    </source>
</evidence>
<reference evidence="13" key="3">
    <citation type="journal article" date="2014" name="Nature">
        <title>Elephant shark genome provides unique insights into gnathostome evolution.</title>
        <authorList>
            <consortium name="International Elephant Shark Genome Sequencing Consortium"/>
            <person name="Venkatesh B."/>
            <person name="Lee A.P."/>
            <person name="Ravi V."/>
            <person name="Maurya A.K."/>
            <person name="Lian M.M."/>
            <person name="Swann J.B."/>
            <person name="Ohta Y."/>
            <person name="Flajnik M.F."/>
            <person name="Sutoh Y."/>
            <person name="Kasahara M."/>
            <person name="Hoon S."/>
            <person name="Gangu V."/>
            <person name="Roy S.W."/>
            <person name="Irimia M."/>
            <person name="Korzh V."/>
            <person name="Kondrychyn I."/>
            <person name="Lim Z.W."/>
            <person name="Tay B.H."/>
            <person name="Tohari S."/>
            <person name="Kong K.W."/>
            <person name="Ho S."/>
            <person name="Lorente-Galdos B."/>
            <person name="Quilez J."/>
            <person name="Marques-Bonet T."/>
            <person name="Raney B.J."/>
            <person name="Ingham P.W."/>
            <person name="Tay A."/>
            <person name="Hillier L.W."/>
            <person name="Minx P."/>
            <person name="Boehm T."/>
            <person name="Wilson R.K."/>
            <person name="Brenner S."/>
            <person name="Warren W.C."/>
        </authorList>
    </citation>
    <scope>NUCLEOTIDE SEQUENCE [LARGE SCALE GENOMIC DNA]</scope>
</reference>
<reference evidence="13" key="1">
    <citation type="journal article" date="2006" name="Science">
        <title>Ancient noncoding elements conserved in the human genome.</title>
        <authorList>
            <person name="Venkatesh B."/>
            <person name="Kirkness E.F."/>
            <person name="Loh Y.H."/>
            <person name="Halpern A.L."/>
            <person name="Lee A.P."/>
            <person name="Johnson J."/>
            <person name="Dandona N."/>
            <person name="Viswanathan L.D."/>
            <person name="Tay A."/>
            <person name="Venter J.C."/>
            <person name="Strausberg R.L."/>
            <person name="Brenner S."/>
        </authorList>
    </citation>
    <scope>NUCLEOTIDE SEQUENCE [LARGE SCALE GENOMIC DNA]</scope>
</reference>
<evidence type="ECO:0000256" key="3">
    <source>
        <dbReference type="ARBA" id="ARBA00022553"/>
    </source>
</evidence>
<dbReference type="OMA" id="NHSEGEC"/>
<dbReference type="RefSeq" id="XP_042189915.1">
    <property type="nucleotide sequence ID" value="XM_042333981.1"/>
</dbReference>
<dbReference type="EC" id="2.3.2.27" evidence="2"/>
<keyword evidence="5" id="KW-0479">Metal-binding</keyword>
<dbReference type="CDD" id="cd16465">
    <property type="entry name" value="RING-H2_PJA1_2"/>
    <property type="match status" value="1"/>
</dbReference>
<sequence length="741" mass="81859">MGQESGKAAWPKPAGGYQTITGRRYGRRHAYVSFRPSTVKQWNESRENEHKWEGMELDSVSKDNGLCSNGIISDNELLPQSDVYDLTVETKREVCEPQKDSRFLPLNRRFFQCEANDFALPGATETLGNYSATRSTESSRWSLPSDHFKTDPKSKTGINLNIDSHHPGSSEGEDDDSAIHFSLQEEGRLSRRLDTILSELEKDVDYLSGLQSYLSAVIHDGNSQQIEQPCSVSLDNLSNTSPSVEQQYAELAENKKTLAIRSMEENGYVDIEVKKDSKPDKASMVFEDEGDVYCSKTEQPSSSEIGFCCKTEQASSSEMVVRPKVRSKKIESQSKQNLHPPDDVEYGYSVRQVATDIECCGSNCAFGNCRNSDSKVRSWESGSDGMKIDVNVNKQTTTQLQEESKNTSCENNFWEEIENDCLGFTDCNKDEESSSECSDGELSSIWTPDFALEQAQSSSDESWETLPGADELQTEIISTSSSLDDESFKHWFNAGEQTSLEEGEIPWVTYNEDSDGSSSSADEAEGLGPFVHSGLVILDGNNNLEDDSSMSEDLDMEWRRVPLEYDEVYLTVVGDVARLLSAWLLDELGEGLAAQAISSVDPQLLTFMALEERLAQAMQAALAHLESLAIDGEQAPPPATKDTIEKLPQISVTEEQNGLEQSCAICCSEYVKEELVTELPCHHLFHGPCVTLWLQKSGTCPVCRHVLTSTLTETSTAAATTTAAFLSEPGSPPPRDGPAIR</sequence>
<dbReference type="InterPro" id="IPR013083">
    <property type="entry name" value="Znf_RING/FYVE/PHD"/>
</dbReference>
<evidence type="ECO:0000313" key="13">
    <source>
        <dbReference type="Proteomes" id="UP000314986"/>
    </source>
</evidence>
<dbReference type="InterPro" id="IPR051834">
    <property type="entry name" value="RING_finger_E3_ligase"/>
</dbReference>
<dbReference type="Proteomes" id="UP000314986">
    <property type="component" value="Unassembled WGS sequence"/>
</dbReference>
<dbReference type="OrthoDB" id="21204at2759"/>
<evidence type="ECO:0000256" key="1">
    <source>
        <dbReference type="ARBA" id="ARBA00000900"/>
    </source>
</evidence>
<dbReference type="RefSeq" id="XP_042189912.1">
    <property type="nucleotide sequence ID" value="XM_042333978.1"/>
</dbReference>
<reference evidence="12" key="4">
    <citation type="submission" date="2025-08" db="UniProtKB">
        <authorList>
            <consortium name="Ensembl"/>
        </authorList>
    </citation>
    <scope>IDENTIFICATION</scope>
</reference>
<dbReference type="GO" id="GO:0006511">
    <property type="term" value="P:ubiquitin-dependent protein catabolic process"/>
    <property type="evidence" value="ECO:0007669"/>
    <property type="project" value="TreeGrafter"/>
</dbReference>
<keyword evidence="13" id="KW-1185">Reference proteome</keyword>
<dbReference type="Pfam" id="PF13639">
    <property type="entry name" value="zf-RING_2"/>
    <property type="match status" value="1"/>
</dbReference>
<evidence type="ECO:0000256" key="7">
    <source>
        <dbReference type="ARBA" id="ARBA00022786"/>
    </source>
</evidence>
<evidence type="ECO:0000256" key="10">
    <source>
        <dbReference type="SAM" id="MobiDB-lite"/>
    </source>
</evidence>
<feature type="region of interest" description="Disordered" evidence="10">
    <location>
        <begin position="130"/>
        <end position="176"/>
    </location>
</feature>
<dbReference type="GeneID" id="103178428"/>
<dbReference type="RefSeq" id="XP_042189920.1">
    <property type="nucleotide sequence ID" value="XM_042333986.1"/>
</dbReference>
<protein>
    <recommendedName>
        <fullName evidence="2">RING-type E3 ubiquitin transferase</fullName>
        <ecNumber evidence="2">2.3.2.27</ecNumber>
    </recommendedName>
</protein>
<feature type="compositionally biased region" description="Polar residues" evidence="10">
    <location>
        <begin position="130"/>
        <end position="142"/>
    </location>
</feature>
<dbReference type="STRING" id="7868.ENSCMIP00000043325"/>
<dbReference type="GeneTree" id="ENSGT00940000154585"/>
<organism evidence="12 13">
    <name type="scientific">Callorhinchus milii</name>
    <name type="common">Ghost shark</name>
    <dbReference type="NCBI Taxonomy" id="7868"/>
    <lineage>
        <taxon>Eukaryota</taxon>
        <taxon>Metazoa</taxon>
        <taxon>Chordata</taxon>
        <taxon>Craniata</taxon>
        <taxon>Vertebrata</taxon>
        <taxon>Chondrichthyes</taxon>
        <taxon>Holocephali</taxon>
        <taxon>Chimaeriformes</taxon>
        <taxon>Callorhinchidae</taxon>
        <taxon>Callorhinchus</taxon>
    </lineage>
</organism>
<feature type="region of interest" description="Disordered" evidence="10">
    <location>
        <begin position="1"/>
        <end position="21"/>
    </location>
</feature>
<dbReference type="RefSeq" id="XP_042189909.1">
    <property type="nucleotide sequence ID" value="XM_042333975.1"/>
</dbReference>
<evidence type="ECO:0000256" key="6">
    <source>
        <dbReference type="ARBA" id="ARBA00022771"/>
    </source>
</evidence>
<evidence type="ECO:0000256" key="4">
    <source>
        <dbReference type="ARBA" id="ARBA00022679"/>
    </source>
</evidence>
<dbReference type="RefSeq" id="XP_042189903.1">
    <property type="nucleotide sequence ID" value="XM_042333969.1"/>
</dbReference>
<gene>
    <name evidence="12" type="primary">pja2</name>
</gene>
<keyword evidence="4" id="KW-0808">Transferase</keyword>
<dbReference type="InterPro" id="IPR001841">
    <property type="entry name" value="Znf_RING"/>
</dbReference>
<keyword evidence="6 9" id="KW-0863">Zinc-finger</keyword>
<dbReference type="InParanoid" id="A0A4W3KCY8"/>
<keyword evidence="3" id="KW-0597">Phosphoprotein</keyword>
<name>A0A4W3KCY8_CALMI</name>
<dbReference type="GO" id="GO:0008270">
    <property type="term" value="F:zinc ion binding"/>
    <property type="evidence" value="ECO:0007669"/>
    <property type="project" value="UniProtKB-KW"/>
</dbReference>
<dbReference type="Ensembl" id="ENSCMIT00000043947.1">
    <property type="protein sequence ID" value="ENSCMIP00000043325.1"/>
    <property type="gene ID" value="ENSCMIG00000017974.1"/>
</dbReference>
<evidence type="ECO:0000256" key="8">
    <source>
        <dbReference type="ARBA" id="ARBA00022833"/>
    </source>
</evidence>
<comment type="catalytic activity">
    <reaction evidence="1">
        <text>S-ubiquitinyl-[E2 ubiquitin-conjugating enzyme]-L-cysteine + [acceptor protein]-L-lysine = [E2 ubiquitin-conjugating enzyme]-L-cysteine + N(6)-ubiquitinyl-[acceptor protein]-L-lysine.</text>
        <dbReference type="EC" id="2.3.2.27"/>
    </reaction>
</comment>
<evidence type="ECO:0000259" key="11">
    <source>
        <dbReference type="PROSITE" id="PS50089"/>
    </source>
</evidence>
<proteinExistence type="predicted"/>
<dbReference type="PANTHER" id="PTHR45931">
    <property type="entry name" value="SI:CH211-59O9.10"/>
    <property type="match status" value="1"/>
</dbReference>
<keyword evidence="7" id="KW-0833">Ubl conjugation pathway</keyword>
<dbReference type="GO" id="GO:0005634">
    <property type="term" value="C:nucleus"/>
    <property type="evidence" value="ECO:0007669"/>
    <property type="project" value="TreeGrafter"/>
</dbReference>
<dbReference type="FunFam" id="3.30.40.10:FF:000152">
    <property type="entry name" value="E3 ubiquitin-protein ligase Praja-1 isoform X1"/>
    <property type="match status" value="1"/>
</dbReference>